<keyword evidence="3" id="KW-1185">Reference proteome</keyword>
<sequence length="185" mass="20093">MNPIRARTRPVRARTKPLRALVAAVLLACLIPAAGCGITPTDVQDRGDAPTTKIPPPSKTFFLIKDGELAKEPADVDDDTVASLLGALFAASSRPMENRDTALRGFTYLRAKDSVDPPQRDEIQLPRTSTLTVYISGEGTLSQLGKAQIVCTAQQDAAFEMVRIVRENKNRPPMSEGRFTCGELK</sequence>
<evidence type="ECO:0000313" key="3">
    <source>
        <dbReference type="Proteomes" id="UP001500064"/>
    </source>
</evidence>
<reference evidence="2 3" key="1">
    <citation type="journal article" date="2019" name="Int. J. Syst. Evol. Microbiol.">
        <title>The Global Catalogue of Microorganisms (GCM) 10K type strain sequencing project: providing services to taxonomists for standard genome sequencing and annotation.</title>
        <authorList>
            <consortium name="The Broad Institute Genomics Platform"/>
            <consortium name="The Broad Institute Genome Sequencing Center for Infectious Disease"/>
            <person name="Wu L."/>
            <person name="Ma J."/>
        </authorList>
    </citation>
    <scope>NUCLEOTIDE SEQUENCE [LARGE SCALE GENOMIC DNA]</scope>
    <source>
        <strain evidence="2 3">JCM 13929</strain>
    </source>
</reference>
<organism evidence="2 3">
    <name type="scientific">Nonomuraea maheshkhaliensis</name>
    <dbReference type="NCBI Taxonomy" id="419590"/>
    <lineage>
        <taxon>Bacteria</taxon>
        <taxon>Bacillati</taxon>
        <taxon>Actinomycetota</taxon>
        <taxon>Actinomycetes</taxon>
        <taxon>Streptosporangiales</taxon>
        <taxon>Streptosporangiaceae</taxon>
        <taxon>Nonomuraea</taxon>
    </lineage>
</organism>
<evidence type="ECO:0000256" key="1">
    <source>
        <dbReference type="SAM" id="SignalP"/>
    </source>
</evidence>
<evidence type="ECO:0008006" key="4">
    <source>
        <dbReference type="Google" id="ProtNLM"/>
    </source>
</evidence>
<dbReference type="Proteomes" id="UP001500064">
    <property type="component" value="Unassembled WGS sequence"/>
</dbReference>
<proteinExistence type="predicted"/>
<comment type="caution">
    <text evidence="2">The sequence shown here is derived from an EMBL/GenBank/DDBJ whole genome shotgun (WGS) entry which is preliminary data.</text>
</comment>
<name>A0ABN2HV92_9ACTN</name>
<accession>A0ABN2HV92</accession>
<gene>
    <name evidence="2" type="ORF">GCM10009733_107490</name>
</gene>
<keyword evidence="1" id="KW-0732">Signal</keyword>
<feature type="signal peptide" evidence="1">
    <location>
        <begin position="1"/>
        <end position="34"/>
    </location>
</feature>
<protein>
    <recommendedName>
        <fullName evidence="4">GerMN domain-containing protein</fullName>
    </recommendedName>
</protein>
<evidence type="ECO:0000313" key="2">
    <source>
        <dbReference type="EMBL" id="GAA1694176.1"/>
    </source>
</evidence>
<dbReference type="EMBL" id="BAAAMU010000198">
    <property type="protein sequence ID" value="GAA1694176.1"/>
    <property type="molecule type" value="Genomic_DNA"/>
</dbReference>
<feature type="chain" id="PRO_5046373355" description="GerMN domain-containing protein" evidence="1">
    <location>
        <begin position="35"/>
        <end position="185"/>
    </location>
</feature>